<evidence type="ECO:0000313" key="6">
    <source>
        <dbReference type="Proteomes" id="UP001431010"/>
    </source>
</evidence>
<dbReference type="PRINTS" id="PR00598">
    <property type="entry name" value="HTHMARR"/>
</dbReference>
<evidence type="ECO:0000259" key="4">
    <source>
        <dbReference type="PROSITE" id="PS50995"/>
    </source>
</evidence>
<protein>
    <submittedName>
        <fullName evidence="5">MarR family transcriptional regulator</fullName>
    </submittedName>
</protein>
<dbReference type="EMBL" id="CP088156">
    <property type="protein sequence ID" value="UFZ03363.1"/>
    <property type="molecule type" value="Genomic_DNA"/>
</dbReference>
<reference evidence="5" key="1">
    <citation type="journal article" date="2024" name="Antonie Van Leeuwenhoek">
        <title>Bradyrhizobium ontarionense sp. nov., a novel bacterial symbiont isolated from Aeschynomene indica (Indian jointvetch), harbours photosynthesis, nitrogen fixation and nitrous oxide (N2O) reductase genes.</title>
        <authorList>
            <person name="Bromfield E.S.P."/>
            <person name="Cloutier S."/>
        </authorList>
    </citation>
    <scope>NUCLEOTIDE SEQUENCE</scope>
    <source>
        <strain evidence="5">A19</strain>
    </source>
</reference>
<dbReference type="InterPro" id="IPR052067">
    <property type="entry name" value="Metal_resp_HTH_trans_reg"/>
</dbReference>
<keyword evidence="6" id="KW-1185">Reference proteome</keyword>
<keyword evidence="3" id="KW-0804">Transcription</keyword>
<dbReference type="RefSeq" id="WP_231319385.1">
    <property type="nucleotide sequence ID" value="NZ_CP088156.1"/>
</dbReference>
<dbReference type="SUPFAM" id="SSF46785">
    <property type="entry name" value="Winged helix' DNA-binding domain"/>
    <property type="match status" value="1"/>
</dbReference>
<dbReference type="PANTHER" id="PTHR35790">
    <property type="entry name" value="HTH-TYPE TRANSCRIPTIONAL REGULATOR PCHR"/>
    <property type="match status" value="1"/>
</dbReference>
<accession>A0ABY3R9E7</accession>
<sequence>MTKAVNETRDRTDGEGTTEHELRLQRYFPYRLARLAEQVSLAVAEVYADRFALSRQEWRILAALGEQPRLPTKEIGRLTTLDKMNVSRAMQSLEVRGIVTRSRDPEDGRERIVTLSAAGRALYRKIVPYALAREADLLDVLTREEVATLNTVIDKLLSATDRSA</sequence>
<keyword evidence="2" id="KW-0238">DNA-binding</keyword>
<dbReference type="PROSITE" id="PS50995">
    <property type="entry name" value="HTH_MARR_2"/>
    <property type="match status" value="1"/>
</dbReference>
<evidence type="ECO:0000313" key="5">
    <source>
        <dbReference type="EMBL" id="UFZ03363.1"/>
    </source>
</evidence>
<evidence type="ECO:0000256" key="2">
    <source>
        <dbReference type="ARBA" id="ARBA00023125"/>
    </source>
</evidence>
<dbReference type="Pfam" id="PF12802">
    <property type="entry name" value="MarR_2"/>
    <property type="match status" value="1"/>
</dbReference>
<organism evidence="5 6">
    <name type="scientific">Bradyrhizobium ontarionense</name>
    <dbReference type="NCBI Taxonomy" id="2898149"/>
    <lineage>
        <taxon>Bacteria</taxon>
        <taxon>Pseudomonadati</taxon>
        <taxon>Pseudomonadota</taxon>
        <taxon>Alphaproteobacteria</taxon>
        <taxon>Hyphomicrobiales</taxon>
        <taxon>Nitrobacteraceae</taxon>
        <taxon>Bradyrhizobium</taxon>
    </lineage>
</organism>
<dbReference type="Proteomes" id="UP001431010">
    <property type="component" value="Chromosome"/>
</dbReference>
<dbReference type="Gene3D" id="1.10.10.10">
    <property type="entry name" value="Winged helix-like DNA-binding domain superfamily/Winged helix DNA-binding domain"/>
    <property type="match status" value="1"/>
</dbReference>
<evidence type="ECO:0000256" key="1">
    <source>
        <dbReference type="ARBA" id="ARBA00023015"/>
    </source>
</evidence>
<keyword evidence="1" id="KW-0805">Transcription regulation</keyword>
<evidence type="ECO:0000256" key="3">
    <source>
        <dbReference type="ARBA" id="ARBA00023163"/>
    </source>
</evidence>
<feature type="domain" description="HTH marR-type" evidence="4">
    <location>
        <begin position="25"/>
        <end position="158"/>
    </location>
</feature>
<dbReference type="InterPro" id="IPR000835">
    <property type="entry name" value="HTH_MarR-typ"/>
</dbReference>
<name>A0ABY3R9E7_9BRAD</name>
<dbReference type="SMART" id="SM00347">
    <property type="entry name" value="HTH_MARR"/>
    <property type="match status" value="1"/>
</dbReference>
<dbReference type="InterPro" id="IPR036390">
    <property type="entry name" value="WH_DNA-bd_sf"/>
</dbReference>
<dbReference type="InterPro" id="IPR036388">
    <property type="entry name" value="WH-like_DNA-bd_sf"/>
</dbReference>
<gene>
    <name evidence="5" type="ORF">LQG66_29675</name>
</gene>
<proteinExistence type="predicted"/>
<dbReference type="PANTHER" id="PTHR35790:SF4">
    <property type="entry name" value="HTH-TYPE TRANSCRIPTIONAL REGULATOR PCHR"/>
    <property type="match status" value="1"/>
</dbReference>